<evidence type="ECO:0000313" key="1">
    <source>
        <dbReference type="EMBL" id="GFT93529.1"/>
    </source>
</evidence>
<proteinExistence type="predicted"/>
<dbReference type="EMBL" id="BMAW01074742">
    <property type="protein sequence ID" value="GFT93529.1"/>
    <property type="molecule type" value="Genomic_DNA"/>
</dbReference>
<organism evidence="1 2">
    <name type="scientific">Nephila pilipes</name>
    <name type="common">Giant wood spider</name>
    <name type="synonym">Nephila maculata</name>
    <dbReference type="NCBI Taxonomy" id="299642"/>
    <lineage>
        <taxon>Eukaryota</taxon>
        <taxon>Metazoa</taxon>
        <taxon>Ecdysozoa</taxon>
        <taxon>Arthropoda</taxon>
        <taxon>Chelicerata</taxon>
        <taxon>Arachnida</taxon>
        <taxon>Araneae</taxon>
        <taxon>Araneomorphae</taxon>
        <taxon>Entelegynae</taxon>
        <taxon>Araneoidea</taxon>
        <taxon>Nephilidae</taxon>
        <taxon>Nephila</taxon>
    </lineage>
</organism>
<dbReference type="Proteomes" id="UP000887013">
    <property type="component" value="Unassembled WGS sequence"/>
</dbReference>
<comment type="caution">
    <text evidence="1">The sequence shown here is derived from an EMBL/GenBank/DDBJ whole genome shotgun (WGS) entry which is preliminary data.</text>
</comment>
<gene>
    <name evidence="1" type="ORF">NPIL_504501</name>
</gene>
<accession>A0A8X6Q2R0</accession>
<evidence type="ECO:0000313" key="2">
    <source>
        <dbReference type="Proteomes" id="UP000887013"/>
    </source>
</evidence>
<protein>
    <submittedName>
        <fullName evidence="1">Uncharacterized protein</fullName>
    </submittedName>
</protein>
<dbReference type="AlphaFoldDB" id="A0A8X6Q2R0"/>
<sequence>MSIVKEKLNLLKRKQSTIRAAISKLNDPTRVKTDLEYSVVRLQDKISELTLADDKIHELLNDEEYNEDIIDCEKYTEKAHLMMFTYKENTSTNFSLPRLPISDSINSALLPTADGINYASASSNISVNLPTVKITTFRGEIE</sequence>
<name>A0A8X6Q2R0_NEPPI</name>
<reference evidence="1" key="1">
    <citation type="submission" date="2020-08" db="EMBL/GenBank/DDBJ databases">
        <title>Multicomponent nature underlies the extraordinary mechanical properties of spider dragline silk.</title>
        <authorList>
            <person name="Kono N."/>
            <person name="Nakamura H."/>
            <person name="Mori M."/>
            <person name="Yoshida Y."/>
            <person name="Ohtoshi R."/>
            <person name="Malay A.D."/>
            <person name="Moran D.A.P."/>
            <person name="Tomita M."/>
            <person name="Numata K."/>
            <person name="Arakawa K."/>
        </authorList>
    </citation>
    <scope>NUCLEOTIDE SEQUENCE</scope>
</reference>
<keyword evidence="2" id="KW-1185">Reference proteome</keyword>